<protein>
    <recommendedName>
        <fullName evidence="4">MARVEL domain-containing protein</fullName>
    </recommendedName>
</protein>
<dbReference type="GeneID" id="39577894"/>
<keyword evidence="1" id="KW-0472">Membrane</keyword>
<reference evidence="2 3" key="1">
    <citation type="journal article" date="2018" name="Mol. Ecol.">
        <title>The obligate alkalophilic soda-lake fungus Sodiomyces alkalinus has shifted to a protein diet.</title>
        <authorList>
            <person name="Grum-Grzhimaylo A.A."/>
            <person name="Falkoski D.L."/>
            <person name="van den Heuvel J."/>
            <person name="Valero-Jimenez C.A."/>
            <person name="Min B."/>
            <person name="Choi I.G."/>
            <person name="Lipzen A."/>
            <person name="Daum C.G."/>
            <person name="Aanen D.K."/>
            <person name="Tsang A."/>
            <person name="Henrissat B."/>
            <person name="Bilanenko E.N."/>
            <person name="de Vries R.P."/>
            <person name="van Kan J.A.L."/>
            <person name="Grigoriev I.V."/>
            <person name="Debets A.J.M."/>
        </authorList>
    </citation>
    <scope>NUCLEOTIDE SEQUENCE [LARGE SCALE GENOMIC DNA]</scope>
    <source>
        <strain evidence="2 3">F11</strain>
    </source>
</reference>
<gene>
    <name evidence="2" type="ORF">SODALDRAFT_318957</name>
</gene>
<dbReference type="EMBL" id="ML119051">
    <property type="protein sequence ID" value="ROT42228.1"/>
    <property type="molecule type" value="Genomic_DNA"/>
</dbReference>
<evidence type="ECO:0008006" key="4">
    <source>
        <dbReference type="Google" id="ProtNLM"/>
    </source>
</evidence>
<keyword evidence="3" id="KW-1185">Reference proteome</keyword>
<evidence type="ECO:0000313" key="2">
    <source>
        <dbReference type="EMBL" id="ROT42228.1"/>
    </source>
</evidence>
<name>A0A3N2Q6E0_SODAK</name>
<organism evidence="2 3">
    <name type="scientific">Sodiomyces alkalinus (strain CBS 110278 / VKM F-3762 / F11)</name>
    <name type="common">Alkaliphilic filamentous fungus</name>
    <dbReference type="NCBI Taxonomy" id="1314773"/>
    <lineage>
        <taxon>Eukaryota</taxon>
        <taxon>Fungi</taxon>
        <taxon>Dikarya</taxon>
        <taxon>Ascomycota</taxon>
        <taxon>Pezizomycotina</taxon>
        <taxon>Sordariomycetes</taxon>
        <taxon>Hypocreomycetidae</taxon>
        <taxon>Glomerellales</taxon>
        <taxon>Plectosphaerellaceae</taxon>
        <taxon>Sodiomyces</taxon>
    </lineage>
</organism>
<accession>A0A3N2Q6E0</accession>
<feature type="transmembrane region" description="Helical" evidence="1">
    <location>
        <begin position="126"/>
        <end position="150"/>
    </location>
</feature>
<feature type="transmembrane region" description="Helical" evidence="1">
    <location>
        <begin position="44"/>
        <end position="64"/>
    </location>
</feature>
<proteinExistence type="predicted"/>
<keyword evidence="1" id="KW-1133">Transmembrane helix</keyword>
<dbReference type="AlphaFoldDB" id="A0A3N2Q6E0"/>
<dbReference type="OrthoDB" id="4834893at2759"/>
<keyword evidence="1" id="KW-0812">Transmembrane</keyword>
<evidence type="ECO:0000256" key="1">
    <source>
        <dbReference type="SAM" id="Phobius"/>
    </source>
</evidence>
<evidence type="ECO:0000313" key="3">
    <source>
        <dbReference type="Proteomes" id="UP000272025"/>
    </source>
</evidence>
<feature type="transmembrane region" description="Helical" evidence="1">
    <location>
        <begin position="12"/>
        <end position="38"/>
    </location>
</feature>
<dbReference type="Proteomes" id="UP000272025">
    <property type="component" value="Unassembled WGS sequence"/>
</dbReference>
<dbReference type="RefSeq" id="XP_028470034.1">
    <property type="nucleotide sequence ID" value="XM_028609416.1"/>
</dbReference>
<sequence>MARPRLPLLYGVFQFCCRLVLVVIEVCALASLITLSRYGESLPIGYVAVLFGILFSMAEMVTLANSTHQIPRFRTGILVILDLVLCALGMVSFFYFMISCRWRPEQGAGWPRHDPYRDEKTVWAPWYAWLQLAAALLHFVYMMMHCVDACRQSSRDRRRHERRRHTHRVQWGY</sequence>
<feature type="transmembrane region" description="Helical" evidence="1">
    <location>
        <begin position="76"/>
        <end position="98"/>
    </location>
</feature>